<evidence type="ECO:0000259" key="8">
    <source>
        <dbReference type="PROSITE" id="PS50157"/>
    </source>
</evidence>
<dbReference type="SMART" id="SM00355">
    <property type="entry name" value="ZnF_C2H2"/>
    <property type="match status" value="6"/>
</dbReference>
<keyword evidence="3" id="KW-0677">Repeat</keyword>
<sequence>MSLKGQALRDLVVERLVVAADEIFALFERTFAQYEEEFLRAKALPQSHVRVQLKDADVSNQQPQEEQDGHFLFPTVAVKTEEDDVANNSNFLQQTLSSTSETRADISIVAKCEVEQPGCSLDLQPDNGETQPYSCSDESNGDWAVQSEIQNQCGLQGSNEDQVKDPGDGDIPALYKNLFFSEISVKTVKGNVDSVAAKPFRCIVCPKAFESEELLEKHVLSHNSQNSLRCPICNKPCKNKSSFKKHLSIHTEERPFRCSVCMKGFNQKCNLKRHMQTHTEERSFSCPECGLRLKQQHNLLRHISAVHRGVKPYSCPVCDKAFAQKTVFIIHMRTHTGEKPFSCAVCKKRFRDKCHLKRHIKTHGEKAGVQDELHDSI</sequence>
<dbReference type="GO" id="GO:0000978">
    <property type="term" value="F:RNA polymerase II cis-regulatory region sequence-specific DNA binding"/>
    <property type="evidence" value="ECO:0007669"/>
    <property type="project" value="TreeGrafter"/>
</dbReference>
<accession>A0AAW0PP12</accession>
<dbReference type="FunFam" id="3.30.160.60:FF:000303">
    <property type="entry name" value="Zinc finger protein 41"/>
    <property type="match status" value="1"/>
</dbReference>
<feature type="domain" description="C2H2-type" evidence="8">
    <location>
        <begin position="284"/>
        <end position="312"/>
    </location>
</feature>
<dbReference type="EMBL" id="JBBPFD010000004">
    <property type="protein sequence ID" value="KAK7930636.1"/>
    <property type="molecule type" value="Genomic_DNA"/>
</dbReference>
<feature type="domain" description="C2H2-type" evidence="8">
    <location>
        <begin position="313"/>
        <end position="340"/>
    </location>
</feature>
<dbReference type="GO" id="GO:0008270">
    <property type="term" value="F:zinc ion binding"/>
    <property type="evidence" value="ECO:0007669"/>
    <property type="project" value="UniProtKB-KW"/>
</dbReference>
<evidence type="ECO:0000256" key="1">
    <source>
        <dbReference type="ARBA" id="ARBA00004123"/>
    </source>
</evidence>
<dbReference type="GO" id="GO:0005634">
    <property type="term" value="C:nucleus"/>
    <property type="evidence" value="ECO:0007669"/>
    <property type="project" value="UniProtKB-SubCell"/>
</dbReference>
<dbReference type="Pfam" id="PF00096">
    <property type="entry name" value="zf-C2H2"/>
    <property type="match status" value="5"/>
</dbReference>
<feature type="domain" description="C2H2-type" evidence="8">
    <location>
        <begin position="256"/>
        <end position="283"/>
    </location>
</feature>
<keyword evidence="5" id="KW-0862">Zinc</keyword>
<evidence type="ECO:0000256" key="2">
    <source>
        <dbReference type="ARBA" id="ARBA00022723"/>
    </source>
</evidence>
<feature type="domain" description="C2H2-type" evidence="8">
    <location>
        <begin position="200"/>
        <end position="227"/>
    </location>
</feature>
<organism evidence="9 10">
    <name type="scientific">Mugilogobius chulae</name>
    <name type="common">yellowstripe goby</name>
    <dbReference type="NCBI Taxonomy" id="88201"/>
    <lineage>
        <taxon>Eukaryota</taxon>
        <taxon>Metazoa</taxon>
        <taxon>Chordata</taxon>
        <taxon>Craniata</taxon>
        <taxon>Vertebrata</taxon>
        <taxon>Euteleostomi</taxon>
        <taxon>Actinopterygii</taxon>
        <taxon>Neopterygii</taxon>
        <taxon>Teleostei</taxon>
        <taxon>Neoteleostei</taxon>
        <taxon>Acanthomorphata</taxon>
        <taxon>Gobiaria</taxon>
        <taxon>Gobiiformes</taxon>
        <taxon>Gobioidei</taxon>
        <taxon>Gobiidae</taxon>
        <taxon>Gobionellinae</taxon>
        <taxon>Mugilogobius</taxon>
    </lineage>
</organism>
<dbReference type="GO" id="GO:0000981">
    <property type="term" value="F:DNA-binding transcription factor activity, RNA polymerase II-specific"/>
    <property type="evidence" value="ECO:0007669"/>
    <property type="project" value="TreeGrafter"/>
</dbReference>
<evidence type="ECO:0000313" key="10">
    <source>
        <dbReference type="Proteomes" id="UP001460270"/>
    </source>
</evidence>
<dbReference type="FunFam" id="3.30.160.60:FF:000624">
    <property type="entry name" value="zinc finger protein 697"/>
    <property type="match status" value="1"/>
</dbReference>
<feature type="domain" description="C2H2-type" evidence="8">
    <location>
        <begin position="341"/>
        <end position="368"/>
    </location>
</feature>
<feature type="domain" description="C2H2-type" evidence="8">
    <location>
        <begin position="228"/>
        <end position="255"/>
    </location>
</feature>
<comment type="subcellular location">
    <subcellularLocation>
        <location evidence="1">Nucleus</location>
    </subcellularLocation>
</comment>
<dbReference type="PROSITE" id="PS00028">
    <property type="entry name" value="ZINC_FINGER_C2H2_1"/>
    <property type="match status" value="6"/>
</dbReference>
<keyword evidence="6" id="KW-0539">Nucleus</keyword>
<keyword evidence="4 7" id="KW-0863">Zinc-finger</keyword>
<proteinExistence type="predicted"/>
<dbReference type="InterPro" id="IPR050527">
    <property type="entry name" value="Snail/Krueppel_Znf"/>
</dbReference>
<keyword evidence="2" id="KW-0479">Metal-binding</keyword>
<dbReference type="FunFam" id="3.30.160.60:FF:000478">
    <property type="entry name" value="Zinc finger protein 133"/>
    <property type="match status" value="1"/>
</dbReference>
<dbReference type="AlphaFoldDB" id="A0AAW0PP12"/>
<name>A0AAW0PP12_9GOBI</name>
<dbReference type="Proteomes" id="UP001460270">
    <property type="component" value="Unassembled WGS sequence"/>
</dbReference>
<evidence type="ECO:0000256" key="6">
    <source>
        <dbReference type="ARBA" id="ARBA00023242"/>
    </source>
</evidence>
<dbReference type="SUPFAM" id="SSF57667">
    <property type="entry name" value="beta-beta-alpha zinc fingers"/>
    <property type="match status" value="3"/>
</dbReference>
<evidence type="ECO:0000313" key="9">
    <source>
        <dbReference type="EMBL" id="KAK7930636.1"/>
    </source>
</evidence>
<dbReference type="InterPro" id="IPR013087">
    <property type="entry name" value="Znf_C2H2_type"/>
</dbReference>
<comment type="caution">
    <text evidence="9">The sequence shown here is derived from an EMBL/GenBank/DDBJ whole genome shotgun (WGS) entry which is preliminary data.</text>
</comment>
<evidence type="ECO:0000256" key="5">
    <source>
        <dbReference type="ARBA" id="ARBA00022833"/>
    </source>
</evidence>
<evidence type="ECO:0000256" key="4">
    <source>
        <dbReference type="ARBA" id="ARBA00022771"/>
    </source>
</evidence>
<reference evidence="10" key="1">
    <citation type="submission" date="2024-04" db="EMBL/GenBank/DDBJ databases">
        <title>Salinicola lusitanus LLJ914,a marine bacterium isolated from the Okinawa Trough.</title>
        <authorList>
            <person name="Li J."/>
        </authorList>
    </citation>
    <scope>NUCLEOTIDE SEQUENCE [LARGE SCALE GENOMIC DNA]</scope>
</reference>
<evidence type="ECO:0000256" key="7">
    <source>
        <dbReference type="PROSITE-ProRule" id="PRU00042"/>
    </source>
</evidence>
<dbReference type="PANTHER" id="PTHR24388:SF54">
    <property type="entry name" value="PROTEIN ESCARGOT"/>
    <property type="match status" value="1"/>
</dbReference>
<gene>
    <name evidence="9" type="ORF">WMY93_007031</name>
</gene>
<dbReference type="PROSITE" id="PS50157">
    <property type="entry name" value="ZINC_FINGER_C2H2_2"/>
    <property type="match status" value="6"/>
</dbReference>
<dbReference type="PANTHER" id="PTHR24388">
    <property type="entry name" value="ZINC FINGER PROTEIN"/>
    <property type="match status" value="1"/>
</dbReference>
<evidence type="ECO:0000256" key="3">
    <source>
        <dbReference type="ARBA" id="ARBA00022737"/>
    </source>
</evidence>
<dbReference type="Gene3D" id="3.30.160.60">
    <property type="entry name" value="Classic Zinc Finger"/>
    <property type="match status" value="5"/>
</dbReference>
<keyword evidence="10" id="KW-1185">Reference proteome</keyword>
<dbReference type="InterPro" id="IPR036236">
    <property type="entry name" value="Znf_C2H2_sf"/>
</dbReference>
<protein>
    <recommendedName>
        <fullName evidence="8">C2H2-type domain-containing protein</fullName>
    </recommendedName>
</protein>